<dbReference type="GO" id="GO:0003677">
    <property type="term" value="F:DNA binding"/>
    <property type="evidence" value="ECO:0007669"/>
    <property type="project" value="UniProtKB-KW"/>
</dbReference>
<dbReference type="SMART" id="SM00448">
    <property type="entry name" value="REC"/>
    <property type="match status" value="1"/>
</dbReference>
<dbReference type="SUPFAM" id="SSF46894">
    <property type="entry name" value="C-terminal effector domain of the bipartite response regulators"/>
    <property type="match status" value="1"/>
</dbReference>
<dbReference type="Gene3D" id="3.40.50.2300">
    <property type="match status" value="1"/>
</dbReference>
<evidence type="ECO:0000256" key="5">
    <source>
        <dbReference type="PROSITE-ProRule" id="PRU00169"/>
    </source>
</evidence>
<evidence type="ECO:0000256" key="4">
    <source>
        <dbReference type="ARBA" id="ARBA00023163"/>
    </source>
</evidence>
<dbReference type="InterPro" id="IPR058245">
    <property type="entry name" value="NreC/VraR/RcsB-like_REC"/>
</dbReference>
<keyword evidence="3 8" id="KW-0238">DNA-binding</keyword>
<keyword evidence="4" id="KW-0804">Transcription</keyword>
<comment type="caution">
    <text evidence="8">The sequence shown here is derived from an EMBL/GenBank/DDBJ whole genome shotgun (WGS) entry which is preliminary data.</text>
</comment>
<dbReference type="EMBL" id="BOMF01000076">
    <property type="protein sequence ID" value="GID46553.1"/>
    <property type="molecule type" value="Genomic_DNA"/>
</dbReference>
<proteinExistence type="predicted"/>
<dbReference type="SUPFAM" id="SSF52172">
    <property type="entry name" value="CheY-like"/>
    <property type="match status" value="1"/>
</dbReference>
<evidence type="ECO:0000313" key="8">
    <source>
        <dbReference type="EMBL" id="GID46553.1"/>
    </source>
</evidence>
<dbReference type="InterPro" id="IPR000792">
    <property type="entry name" value="Tscrpt_reg_LuxR_C"/>
</dbReference>
<dbReference type="InterPro" id="IPR039420">
    <property type="entry name" value="WalR-like"/>
</dbReference>
<feature type="domain" description="HTH luxR-type" evidence="6">
    <location>
        <begin position="158"/>
        <end position="223"/>
    </location>
</feature>
<feature type="modified residue" description="4-aspartylphosphate" evidence="5">
    <location>
        <position position="62"/>
    </location>
</feature>
<keyword evidence="2" id="KW-0805">Transcription regulation</keyword>
<dbReference type="PANTHER" id="PTHR43214:SF24">
    <property type="entry name" value="TRANSCRIPTIONAL REGULATORY PROTEIN NARL-RELATED"/>
    <property type="match status" value="1"/>
</dbReference>
<protein>
    <submittedName>
        <fullName evidence="8">DNA-binding response regulator</fullName>
    </submittedName>
</protein>
<dbReference type="Pfam" id="PF00072">
    <property type="entry name" value="Response_reg"/>
    <property type="match status" value="1"/>
</dbReference>
<name>A0ABQ3WJZ0_9ACTN</name>
<dbReference type="InterPro" id="IPR016032">
    <property type="entry name" value="Sig_transdc_resp-reg_C-effctor"/>
</dbReference>
<organism evidence="8">
    <name type="scientific">Actinoplanes campanulatus</name>
    <dbReference type="NCBI Taxonomy" id="113559"/>
    <lineage>
        <taxon>Bacteria</taxon>
        <taxon>Bacillati</taxon>
        <taxon>Actinomycetota</taxon>
        <taxon>Actinomycetes</taxon>
        <taxon>Micromonosporales</taxon>
        <taxon>Micromonosporaceae</taxon>
        <taxon>Actinoplanes</taxon>
    </lineage>
</organism>
<evidence type="ECO:0000259" key="6">
    <source>
        <dbReference type="PROSITE" id="PS50043"/>
    </source>
</evidence>
<dbReference type="CDD" id="cd17535">
    <property type="entry name" value="REC_NarL-like"/>
    <property type="match status" value="1"/>
</dbReference>
<sequence>MAGLETPDVTRVALVDDDPLVRMGLRAMLDGVDGIRIVAEAADGAEVPAMVDAGRPHVVLMDLRMKVVDGIAATRRLRDRADRPAVIVLTTFDDRDLVTRALQAGAIGYLLKHAPPAEVVRAIRSARDGGSVLSPEVARGLVDLVAARPDRDPGRRAARARLRQLSAREAQVAAAVADGKSNAEIAADLHLTVPTVKGYISTILAKTATSNRVQLALMVQAADH</sequence>
<feature type="domain" description="Response regulatory" evidence="7">
    <location>
        <begin position="11"/>
        <end position="127"/>
    </location>
</feature>
<reference evidence="8" key="1">
    <citation type="submission" date="2021-01" db="EMBL/GenBank/DDBJ databases">
        <title>Whole genome shotgun sequence of Actinoplanes capillaceus NBRC 16408.</title>
        <authorList>
            <person name="Komaki H."/>
            <person name="Tamura T."/>
        </authorList>
    </citation>
    <scope>NUCLEOTIDE SEQUENCE [LARGE SCALE GENOMIC DNA]</scope>
    <source>
        <strain evidence="8">NBRC 16408</strain>
    </source>
</reference>
<dbReference type="PROSITE" id="PS50110">
    <property type="entry name" value="RESPONSE_REGULATORY"/>
    <property type="match status" value="1"/>
</dbReference>
<dbReference type="InterPro" id="IPR001789">
    <property type="entry name" value="Sig_transdc_resp-reg_receiver"/>
</dbReference>
<evidence type="ECO:0000259" key="7">
    <source>
        <dbReference type="PROSITE" id="PS50110"/>
    </source>
</evidence>
<dbReference type="PANTHER" id="PTHR43214">
    <property type="entry name" value="TWO-COMPONENT RESPONSE REGULATOR"/>
    <property type="match status" value="1"/>
</dbReference>
<dbReference type="PROSITE" id="PS50043">
    <property type="entry name" value="HTH_LUXR_2"/>
    <property type="match status" value="1"/>
</dbReference>
<accession>A0ABQ3WJZ0</accession>
<dbReference type="SMART" id="SM00421">
    <property type="entry name" value="HTH_LUXR"/>
    <property type="match status" value="1"/>
</dbReference>
<dbReference type="PRINTS" id="PR00038">
    <property type="entry name" value="HTHLUXR"/>
</dbReference>
<dbReference type="RefSeq" id="WP_204296842.1">
    <property type="nucleotide sequence ID" value="NZ_BAAAGQ010000006.1"/>
</dbReference>
<dbReference type="Pfam" id="PF00196">
    <property type="entry name" value="GerE"/>
    <property type="match status" value="1"/>
</dbReference>
<gene>
    <name evidence="8" type="ORF">Aca07nite_38280</name>
</gene>
<dbReference type="CDD" id="cd06170">
    <property type="entry name" value="LuxR_C_like"/>
    <property type="match status" value="1"/>
</dbReference>
<evidence type="ECO:0000256" key="2">
    <source>
        <dbReference type="ARBA" id="ARBA00023015"/>
    </source>
</evidence>
<evidence type="ECO:0000256" key="3">
    <source>
        <dbReference type="ARBA" id="ARBA00023125"/>
    </source>
</evidence>
<evidence type="ECO:0000256" key="1">
    <source>
        <dbReference type="ARBA" id="ARBA00022553"/>
    </source>
</evidence>
<keyword evidence="1 5" id="KW-0597">Phosphoprotein</keyword>
<dbReference type="InterPro" id="IPR011006">
    <property type="entry name" value="CheY-like_superfamily"/>
</dbReference>